<dbReference type="Proteomes" id="UP000215377">
    <property type="component" value="Unassembled WGS sequence"/>
</dbReference>
<dbReference type="PANTHER" id="PTHR30250:SF26">
    <property type="entry name" value="PSMA PROTEIN"/>
    <property type="match status" value="1"/>
</dbReference>
<feature type="transmembrane region" description="Helical" evidence="6">
    <location>
        <begin position="230"/>
        <end position="249"/>
    </location>
</feature>
<feature type="transmembrane region" description="Helical" evidence="6">
    <location>
        <begin position="85"/>
        <end position="108"/>
    </location>
</feature>
<evidence type="ECO:0000256" key="5">
    <source>
        <dbReference type="ARBA" id="ARBA00023136"/>
    </source>
</evidence>
<dbReference type="PANTHER" id="PTHR30250">
    <property type="entry name" value="PST FAMILY PREDICTED COLANIC ACID TRANSPORTER"/>
    <property type="match status" value="1"/>
</dbReference>
<feature type="transmembrane region" description="Helical" evidence="6">
    <location>
        <begin position="128"/>
        <end position="147"/>
    </location>
</feature>
<evidence type="ECO:0000313" key="8">
    <source>
        <dbReference type="Proteomes" id="UP000215377"/>
    </source>
</evidence>
<proteinExistence type="predicted"/>
<feature type="transmembrane region" description="Helical" evidence="6">
    <location>
        <begin position="406"/>
        <end position="429"/>
    </location>
</feature>
<feature type="transmembrane region" description="Helical" evidence="6">
    <location>
        <begin position="21"/>
        <end position="39"/>
    </location>
</feature>
<evidence type="ECO:0000256" key="4">
    <source>
        <dbReference type="ARBA" id="ARBA00022989"/>
    </source>
</evidence>
<feature type="transmembrane region" description="Helical" evidence="6">
    <location>
        <begin position="378"/>
        <end position="400"/>
    </location>
</feature>
<keyword evidence="5 6" id="KW-0472">Membrane</keyword>
<evidence type="ECO:0000256" key="2">
    <source>
        <dbReference type="ARBA" id="ARBA00022475"/>
    </source>
</evidence>
<keyword evidence="3 6" id="KW-0812">Transmembrane</keyword>
<feature type="transmembrane region" description="Helical" evidence="6">
    <location>
        <begin position="349"/>
        <end position="371"/>
    </location>
</feature>
<keyword evidence="2" id="KW-1003">Cell membrane</keyword>
<gene>
    <name evidence="7" type="ORF">ATO3_01270</name>
</gene>
<comment type="subcellular location">
    <subcellularLocation>
        <location evidence="1">Cell membrane</location>
        <topology evidence="1">Multi-pass membrane protein</topology>
    </subcellularLocation>
</comment>
<comment type="caution">
    <text evidence="7">The sequence shown here is derived from an EMBL/GenBank/DDBJ whole genome shotgun (WGS) entry which is preliminary data.</text>
</comment>
<feature type="transmembrane region" description="Helical" evidence="6">
    <location>
        <begin position="45"/>
        <end position="64"/>
    </location>
</feature>
<feature type="transmembrane region" description="Helical" evidence="6">
    <location>
        <begin position="269"/>
        <end position="293"/>
    </location>
</feature>
<evidence type="ECO:0000256" key="3">
    <source>
        <dbReference type="ARBA" id="ARBA00022692"/>
    </source>
</evidence>
<organism evidence="7 8">
    <name type="scientific">Marinibacterium profundimaris</name>
    <dbReference type="NCBI Taxonomy" id="1679460"/>
    <lineage>
        <taxon>Bacteria</taxon>
        <taxon>Pseudomonadati</taxon>
        <taxon>Pseudomonadota</taxon>
        <taxon>Alphaproteobacteria</taxon>
        <taxon>Rhodobacterales</taxon>
        <taxon>Paracoccaceae</taxon>
        <taxon>Marinibacterium</taxon>
    </lineage>
</organism>
<accession>A0A225NR70</accession>
<reference evidence="7 8" key="1">
    <citation type="submission" date="2013-04" db="EMBL/GenBank/DDBJ databases">
        <title>Oceanicola sp. 22II1-22F33 Genome Sequencing.</title>
        <authorList>
            <person name="Lai Q."/>
            <person name="Li G."/>
            <person name="Shao Z."/>
        </authorList>
    </citation>
    <scope>NUCLEOTIDE SEQUENCE [LARGE SCALE GENOMIC DNA]</scope>
    <source>
        <strain evidence="7 8">22II1-22F33</strain>
    </source>
</reference>
<evidence type="ECO:0000313" key="7">
    <source>
        <dbReference type="EMBL" id="OWU77375.1"/>
    </source>
</evidence>
<dbReference type="EMBL" id="AQQR01000001">
    <property type="protein sequence ID" value="OWU77375.1"/>
    <property type="molecule type" value="Genomic_DNA"/>
</dbReference>
<feature type="transmembrane region" description="Helical" evidence="6">
    <location>
        <begin position="187"/>
        <end position="210"/>
    </location>
</feature>
<protein>
    <submittedName>
        <fullName evidence="7">Uncharacterized protein</fullName>
    </submittedName>
</protein>
<evidence type="ECO:0000256" key="1">
    <source>
        <dbReference type="ARBA" id="ARBA00004651"/>
    </source>
</evidence>
<dbReference type="GO" id="GO:0005886">
    <property type="term" value="C:plasma membrane"/>
    <property type="evidence" value="ECO:0007669"/>
    <property type="project" value="UniProtKB-SubCell"/>
</dbReference>
<feature type="transmembrane region" description="Helical" evidence="6">
    <location>
        <begin position="314"/>
        <end position="337"/>
    </location>
</feature>
<name>A0A225NR70_9RHOB</name>
<dbReference type="InterPro" id="IPR050833">
    <property type="entry name" value="Poly_Biosynth_Transport"/>
</dbReference>
<keyword evidence="4 6" id="KW-1133">Transmembrane helix</keyword>
<evidence type="ECO:0000256" key="6">
    <source>
        <dbReference type="SAM" id="Phobius"/>
    </source>
</evidence>
<sequence length="452" mass="47944">MTHLRTRNYLTQVKWSGVFKIVTTMATLLSTSLLLNMLGPARYGTLSLILSLQAWIVLFDLGIGKGLRNHVARSLARDDLPGARAAIGTAYALFGLICLALAALSLPLLGRVDWAGLLNAGAVSGEDLRLAVISALLFALAGLWVGIVTQVCGALQRSALPAGCAALNTGAFAVAIGILALTGGGSLALIVTLQGTLALLSGLLLTLHVFRLRPDLRPRGLRIGPSARTLLHSGGRFLSIQLCLLLIFATDKLLVARLLGTAEVAQYDVVFKIFALLTTGHLLVVGPLWSAFTEAYHRDDTSWIRRTLLAQGQVLVLLVCAALLLAGLTRWIVGIWIGDGLAVDGMLPWAMAAFAILLMWNNLFGALLNGIGALRAQVIASALGAAVNIPLSILLVRWAGMGVSGIVLATALSIAIQSLMMPLAALRALPLTAAPLRLRHWRVYLRKLASWP</sequence>
<dbReference type="RefSeq" id="WP_088647984.1">
    <property type="nucleotide sequence ID" value="NZ_AQQR01000001.1"/>
</dbReference>
<dbReference type="OrthoDB" id="512217at2"/>
<feature type="transmembrane region" description="Helical" evidence="6">
    <location>
        <begin position="159"/>
        <end position="181"/>
    </location>
</feature>
<dbReference type="AlphaFoldDB" id="A0A225NR70"/>
<keyword evidence="8" id="KW-1185">Reference proteome</keyword>